<dbReference type="RefSeq" id="WP_196913109.1">
    <property type="nucleotide sequence ID" value="NZ_JADTFC010000050.1"/>
</dbReference>
<proteinExistence type="predicted"/>
<dbReference type="EMBL" id="JADTFC010000050">
    <property type="protein sequence ID" value="MBG6289529.1"/>
    <property type="molecule type" value="Genomic_DNA"/>
</dbReference>
<protein>
    <submittedName>
        <fullName evidence="1">HK97 gp10 family phage protein</fullName>
    </submittedName>
</protein>
<reference evidence="1 2" key="1">
    <citation type="submission" date="2020-11" db="EMBL/GenBank/DDBJ databases">
        <title>Enhanced detection system for hospital associated transmission using whole genome sequencing surveillance.</title>
        <authorList>
            <person name="Harrison L.H."/>
            <person name="Van Tyne D."/>
            <person name="Marsh J.W."/>
            <person name="Griffith M.P."/>
            <person name="Snyder D.J."/>
            <person name="Cooper V.S."/>
            <person name="Mustapha M."/>
        </authorList>
    </citation>
    <scope>NUCLEOTIDE SEQUENCE [LARGE SCALE GENOMIC DNA]</scope>
    <source>
        <strain evidence="1 2">PSA00705</strain>
    </source>
</reference>
<organism evidence="1 2">
    <name type="scientific">Pseudomonas nitroreducens</name>
    <dbReference type="NCBI Taxonomy" id="46680"/>
    <lineage>
        <taxon>Bacteria</taxon>
        <taxon>Pseudomonadati</taxon>
        <taxon>Pseudomonadota</taxon>
        <taxon>Gammaproteobacteria</taxon>
        <taxon>Pseudomonadales</taxon>
        <taxon>Pseudomonadaceae</taxon>
        <taxon>Pseudomonas</taxon>
    </lineage>
</organism>
<dbReference type="Proteomes" id="UP000608450">
    <property type="component" value="Unassembled WGS sequence"/>
</dbReference>
<evidence type="ECO:0000313" key="1">
    <source>
        <dbReference type="EMBL" id="MBG6289529.1"/>
    </source>
</evidence>
<keyword evidence="2" id="KW-1185">Reference proteome</keyword>
<sequence length="143" mass="15652">MANKYAGAQGSFSAQINSFVEQTKEDLTELFQNVVIAVGTSVIKISPVDTGRFRGEWQFTIDTPAQSQNGRIDPTGNDAIADVVDGALMLQIGQTAWLVNLLPYAIPLEYGHSDQAPNGMVRITIARFQELVRKEAERIKGGR</sequence>
<name>A0ABS0KNH2_PSENT</name>
<accession>A0ABS0KNH2</accession>
<comment type="caution">
    <text evidence="1">The sequence shown here is derived from an EMBL/GenBank/DDBJ whole genome shotgun (WGS) entry which is preliminary data.</text>
</comment>
<evidence type="ECO:0000313" key="2">
    <source>
        <dbReference type="Proteomes" id="UP000608450"/>
    </source>
</evidence>
<gene>
    <name evidence="1" type="ORF">I5I61_18915</name>
</gene>